<evidence type="ECO:0000256" key="1">
    <source>
        <dbReference type="ARBA" id="ARBA00004370"/>
    </source>
</evidence>
<feature type="transmembrane region" description="Helical" evidence="5">
    <location>
        <begin position="15"/>
        <end position="40"/>
    </location>
</feature>
<organism evidence="7 8">
    <name type="scientific">Clohesyomyces aquaticus</name>
    <dbReference type="NCBI Taxonomy" id="1231657"/>
    <lineage>
        <taxon>Eukaryota</taxon>
        <taxon>Fungi</taxon>
        <taxon>Dikarya</taxon>
        <taxon>Ascomycota</taxon>
        <taxon>Pezizomycotina</taxon>
        <taxon>Dothideomycetes</taxon>
        <taxon>Pleosporomycetidae</taxon>
        <taxon>Pleosporales</taxon>
        <taxon>Lindgomycetaceae</taxon>
        <taxon>Clohesyomyces</taxon>
    </lineage>
</organism>
<dbReference type="InterPro" id="IPR053009">
    <property type="entry name" value="Xanthocillin_Biosynth-Assoc"/>
</dbReference>
<reference evidence="7 8" key="1">
    <citation type="submission" date="2016-07" db="EMBL/GenBank/DDBJ databases">
        <title>Pervasive Adenine N6-methylation of Active Genes in Fungi.</title>
        <authorList>
            <consortium name="DOE Joint Genome Institute"/>
            <person name="Mondo S.J."/>
            <person name="Dannebaum R.O."/>
            <person name="Kuo R.C."/>
            <person name="Labutti K."/>
            <person name="Haridas S."/>
            <person name="Kuo A."/>
            <person name="Salamov A."/>
            <person name="Ahrendt S.R."/>
            <person name="Lipzen A."/>
            <person name="Sullivan W."/>
            <person name="Andreopoulos W.B."/>
            <person name="Clum A."/>
            <person name="Lindquist E."/>
            <person name="Daum C."/>
            <person name="Ramamoorthy G.K."/>
            <person name="Gryganskyi A."/>
            <person name="Culley D."/>
            <person name="Magnuson J.K."/>
            <person name="James T.Y."/>
            <person name="O'Malley M.A."/>
            <person name="Stajich J.E."/>
            <person name="Spatafora J.W."/>
            <person name="Visel A."/>
            <person name="Grigoriev I.V."/>
        </authorList>
    </citation>
    <scope>NUCLEOTIDE SEQUENCE [LARGE SCALE GENOMIC DNA]</scope>
    <source>
        <strain evidence="7 8">CBS 115471</strain>
    </source>
</reference>
<dbReference type="PANTHER" id="PTHR23241:SF106">
    <property type="entry name" value="DUF4149 DOMAIN-CONTAINING PROTEIN"/>
    <property type="match status" value="1"/>
</dbReference>
<accession>A0A1Y1XU54</accession>
<sequence length="194" mass="21161">MTSLSTFTNPATYHILSYGTLLGSTLFQSFISGIIAFRVLPRPQFSTLQKHTFPVYFMLQSGLPTLLFLTYPSGALTLLPSSLTPSSSTLSTASSITTLAQDKLAFTLIGSMFVTGLVNMLYIGPQTTKTMELRKHQETRDGKKSYDKGPHSKEMQALNHKFGVLHGASSVLNLGGLIAMIWYGGLLGEVGYKR</sequence>
<comment type="caution">
    <text evidence="7">The sequence shown here is derived from an EMBL/GenBank/DDBJ whole genome shotgun (WGS) entry which is preliminary data.</text>
</comment>
<name>A0A1Y1XU54_9PLEO</name>
<protein>
    <recommendedName>
        <fullName evidence="6">TMEM205-like domain-containing protein</fullName>
    </recommendedName>
</protein>
<evidence type="ECO:0000256" key="4">
    <source>
        <dbReference type="ARBA" id="ARBA00023136"/>
    </source>
</evidence>
<feature type="domain" description="TMEM205-like" evidence="6">
    <location>
        <begin position="16"/>
        <end position="136"/>
    </location>
</feature>
<keyword evidence="8" id="KW-1185">Reference proteome</keyword>
<evidence type="ECO:0000256" key="5">
    <source>
        <dbReference type="SAM" id="Phobius"/>
    </source>
</evidence>
<feature type="transmembrane region" description="Helical" evidence="5">
    <location>
        <begin position="52"/>
        <end position="71"/>
    </location>
</feature>
<evidence type="ECO:0000259" key="6">
    <source>
        <dbReference type="Pfam" id="PF13664"/>
    </source>
</evidence>
<keyword evidence="3 5" id="KW-1133">Transmembrane helix</keyword>
<gene>
    <name evidence="7" type="ORF">BCR34DRAFT_581868</name>
</gene>
<dbReference type="InterPro" id="IPR025423">
    <property type="entry name" value="TMEM205-like"/>
</dbReference>
<evidence type="ECO:0000256" key="3">
    <source>
        <dbReference type="ARBA" id="ARBA00022989"/>
    </source>
</evidence>
<feature type="transmembrane region" description="Helical" evidence="5">
    <location>
        <begin position="104"/>
        <end position="124"/>
    </location>
</feature>
<keyword evidence="4 5" id="KW-0472">Membrane</keyword>
<dbReference type="GO" id="GO:0016020">
    <property type="term" value="C:membrane"/>
    <property type="evidence" value="ECO:0007669"/>
    <property type="project" value="UniProtKB-SubCell"/>
</dbReference>
<dbReference type="AlphaFoldDB" id="A0A1Y1XU54"/>
<comment type="subcellular location">
    <subcellularLocation>
        <location evidence="1">Membrane</location>
    </subcellularLocation>
</comment>
<evidence type="ECO:0000313" key="7">
    <source>
        <dbReference type="EMBL" id="ORX89215.1"/>
    </source>
</evidence>
<evidence type="ECO:0000256" key="2">
    <source>
        <dbReference type="ARBA" id="ARBA00022692"/>
    </source>
</evidence>
<proteinExistence type="predicted"/>
<dbReference type="Pfam" id="PF13664">
    <property type="entry name" value="DUF4149"/>
    <property type="match status" value="1"/>
</dbReference>
<evidence type="ECO:0000313" key="8">
    <source>
        <dbReference type="Proteomes" id="UP000193144"/>
    </source>
</evidence>
<feature type="transmembrane region" description="Helical" evidence="5">
    <location>
        <begin position="162"/>
        <end position="184"/>
    </location>
</feature>
<dbReference type="OrthoDB" id="1641132at2759"/>
<dbReference type="PANTHER" id="PTHR23241">
    <property type="entry name" value="LATE EMBRYOGENESIS ABUNDANT PLANTS LEA-RELATED"/>
    <property type="match status" value="1"/>
</dbReference>
<dbReference type="EMBL" id="MCFA01000666">
    <property type="protein sequence ID" value="ORX89215.1"/>
    <property type="molecule type" value="Genomic_DNA"/>
</dbReference>
<dbReference type="Proteomes" id="UP000193144">
    <property type="component" value="Unassembled WGS sequence"/>
</dbReference>
<keyword evidence="2 5" id="KW-0812">Transmembrane</keyword>